<gene>
    <name evidence="2" type="ORF">BED47_10130</name>
</gene>
<comment type="caution">
    <text evidence="2">The sequence shown here is derived from an EMBL/GenBank/DDBJ whole genome shotgun (WGS) entry which is preliminary data.</text>
</comment>
<evidence type="ECO:0000259" key="1">
    <source>
        <dbReference type="PROSITE" id="PS51186"/>
    </source>
</evidence>
<dbReference type="Pfam" id="PF00583">
    <property type="entry name" value="Acetyltransf_1"/>
    <property type="match status" value="1"/>
</dbReference>
<dbReference type="CDD" id="cd04301">
    <property type="entry name" value="NAT_SF"/>
    <property type="match status" value="1"/>
</dbReference>
<organism evidence="2 3">
    <name type="scientific">Gottfriedia luciferensis</name>
    <dbReference type="NCBI Taxonomy" id="178774"/>
    <lineage>
        <taxon>Bacteria</taxon>
        <taxon>Bacillati</taxon>
        <taxon>Bacillota</taxon>
        <taxon>Bacilli</taxon>
        <taxon>Bacillales</taxon>
        <taxon>Bacillaceae</taxon>
        <taxon>Gottfriedia</taxon>
    </lineage>
</organism>
<dbReference type="Gene3D" id="3.40.630.30">
    <property type="match status" value="1"/>
</dbReference>
<dbReference type="EMBL" id="MDKC01000033">
    <property type="protein sequence ID" value="ODG90800.1"/>
    <property type="molecule type" value="Genomic_DNA"/>
</dbReference>
<evidence type="ECO:0000313" key="2">
    <source>
        <dbReference type="EMBL" id="ODG90800.1"/>
    </source>
</evidence>
<reference evidence="2 3" key="1">
    <citation type="submission" date="2016-07" db="EMBL/GenBank/DDBJ databases">
        <authorList>
            <person name="Townsley L."/>
            <person name="Shank E.A."/>
        </authorList>
    </citation>
    <scope>NUCLEOTIDE SEQUENCE [LARGE SCALE GENOMIC DNA]</scope>
    <source>
        <strain evidence="2 3">CH01</strain>
    </source>
</reference>
<dbReference type="Proteomes" id="UP000094580">
    <property type="component" value="Unassembled WGS sequence"/>
</dbReference>
<evidence type="ECO:0000313" key="3">
    <source>
        <dbReference type="Proteomes" id="UP000094580"/>
    </source>
</evidence>
<dbReference type="PROSITE" id="PS51186">
    <property type="entry name" value="GNAT"/>
    <property type="match status" value="1"/>
</dbReference>
<dbReference type="RefSeq" id="WP_069034664.1">
    <property type="nucleotide sequence ID" value="NZ_MDKC01000033.1"/>
</dbReference>
<feature type="domain" description="N-acetyltransferase" evidence="1">
    <location>
        <begin position="1"/>
        <end position="138"/>
    </location>
</feature>
<dbReference type="InterPro" id="IPR016181">
    <property type="entry name" value="Acyl_CoA_acyltransferase"/>
</dbReference>
<proteinExistence type="predicted"/>
<dbReference type="SUPFAM" id="SSF55729">
    <property type="entry name" value="Acyl-CoA N-acyltransferases (Nat)"/>
    <property type="match status" value="1"/>
</dbReference>
<sequence length="138" mass="16545">MKIVKQWVQEDSDYIRKKLIEFNTKNLPDERKAPSENISFVVRNDQEEIVGGITGRMYWHHLSIDFLWVSEEYRHEGFGSQLINQMEEFAIENGCRLIKVDSFSFQAPKFYKKHGFKVFGIIENHPKGYNQYYFEKRL</sequence>
<protein>
    <submittedName>
        <fullName evidence="2">GNAT family N-acetyltransferase</fullName>
    </submittedName>
</protein>
<dbReference type="InterPro" id="IPR000182">
    <property type="entry name" value="GNAT_dom"/>
</dbReference>
<name>A0ABX2ZM51_9BACI</name>
<keyword evidence="3" id="KW-1185">Reference proteome</keyword>
<accession>A0ABX2ZM51</accession>